<feature type="domain" description="Glycosyl hydrolase family 13 catalytic" evidence="3">
    <location>
        <begin position="35"/>
        <end position="438"/>
    </location>
</feature>
<sequence>MTALSTSAAPAAAAEPTGGEAATTAPWWRDSVIYQLYVRSFADSDADGIGDLDGITAHLDHIAGLGVDGIWLNPCYPSPNRDGGYDVADYTRIDGRYGGMPAFERLLSATHERGLKLLMDLVPNHCSDAHLWFQQALAAAPGSPARNRFIFRDGRGPGGAEPPNNWRSTFGGPPWTRLTGPDGVPEQWYLHSFDSSQPDFDWDNPEVADMFDDVLRTWFDRGIDGFRIDVAYAMVKRAGLPDLNDPAGDNPYLWNQPGVHEIFKRWRVIADSYGRELTLLGEVWLSPTQAADYIRPGELNQVFYFDLLQQPFEARAFRRSIDESVAGLAAAEGVPTWTLNSHDVHRAVTRYGLIEAEPLNSADANALRTRARGKVDVALGTDRARAATLLLLALPGSVYLYQGEELGLPEVQELPDDARRDPIWARSEHSEHGRDGSRIPLPWTADGTTFGFSADSSDTAPWLPQPDWFAGFATELQERDADSTLAFYRRALRVRRGFEAGAALQWLETGREDVIAFRRGALTCVTVFDGEAFLPPADWGTVVCGSRGDDRLVSASTVWLHA</sequence>
<dbReference type="PANTHER" id="PTHR10357">
    <property type="entry name" value="ALPHA-AMYLASE FAMILY MEMBER"/>
    <property type="match status" value="1"/>
</dbReference>
<proteinExistence type="inferred from homology"/>
<keyword evidence="4" id="KW-0378">Hydrolase</keyword>
<dbReference type="GO" id="GO:0016787">
    <property type="term" value="F:hydrolase activity"/>
    <property type="evidence" value="ECO:0007669"/>
    <property type="project" value="UniProtKB-KW"/>
</dbReference>
<comment type="similarity">
    <text evidence="1">Belongs to the glycosyl hydrolase 13 family.</text>
</comment>
<dbReference type="PANTHER" id="PTHR10357:SF179">
    <property type="entry name" value="NEUTRAL AND BASIC AMINO ACID TRANSPORT PROTEIN RBAT"/>
    <property type="match status" value="1"/>
</dbReference>
<feature type="region of interest" description="Disordered" evidence="2">
    <location>
        <begin position="153"/>
        <end position="172"/>
    </location>
</feature>
<dbReference type="Pfam" id="PF00128">
    <property type="entry name" value="Alpha-amylase"/>
    <property type="match status" value="1"/>
</dbReference>
<dbReference type="EMBL" id="JAVREH010000025">
    <property type="protein sequence ID" value="MDT0262972.1"/>
    <property type="molecule type" value="Genomic_DNA"/>
</dbReference>
<dbReference type="Proteomes" id="UP001183176">
    <property type="component" value="Unassembled WGS sequence"/>
</dbReference>
<dbReference type="InterPro" id="IPR006047">
    <property type="entry name" value="GH13_cat_dom"/>
</dbReference>
<dbReference type="CDD" id="cd11332">
    <property type="entry name" value="AmyAc_OligoGlu_TS"/>
    <property type="match status" value="1"/>
</dbReference>
<dbReference type="Gene3D" id="3.90.400.10">
    <property type="entry name" value="Oligo-1,6-glucosidase, Domain 2"/>
    <property type="match status" value="1"/>
</dbReference>
<reference evidence="5" key="1">
    <citation type="submission" date="2023-07" db="EMBL/GenBank/DDBJ databases">
        <title>30 novel species of actinomycetes from the DSMZ collection.</title>
        <authorList>
            <person name="Nouioui I."/>
        </authorList>
    </citation>
    <scope>NUCLEOTIDE SEQUENCE [LARGE SCALE GENOMIC DNA]</scope>
    <source>
        <strain evidence="5">DSM 44399</strain>
    </source>
</reference>
<comment type="caution">
    <text evidence="4">The sequence shown here is derived from an EMBL/GenBank/DDBJ whole genome shotgun (WGS) entry which is preliminary data.</text>
</comment>
<dbReference type="RefSeq" id="WP_311424119.1">
    <property type="nucleotide sequence ID" value="NZ_JAVREH010000025.1"/>
</dbReference>
<gene>
    <name evidence="4" type="ORF">RM423_16375</name>
</gene>
<dbReference type="SUPFAM" id="SSF51445">
    <property type="entry name" value="(Trans)glycosidases"/>
    <property type="match status" value="1"/>
</dbReference>
<evidence type="ECO:0000256" key="2">
    <source>
        <dbReference type="SAM" id="MobiDB-lite"/>
    </source>
</evidence>
<protein>
    <submittedName>
        <fullName evidence="4">Glycoside hydrolase family 13 protein</fullName>
    </submittedName>
</protein>
<organism evidence="4 5">
    <name type="scientific">Jatrophihabitans lederbergiae</name>
    <dbReference type="NCBI Taxonomy" id="3075547"/>
    <lineage>
        <taxon>Bacteria</taxon>
        <taxon>Bacillati</taxon>
        <taxon>Actinomycetota</taxon>
        <taxon>Actinomycetes</taxon>
        <taxon>Jatrophihabitantales</taxon>
        <taxon>Jatrophihabitantaceae</taxon>
        <taxon>Jatrophihabitans</taxon>
    </lineage>
</organism>
<dbReference type="InterPro" id="IPR017853">
    <property type="entry name" value="GH"/>
</dbReference>
<feature type="region of interest" description="Disordered" evidence="2">
    <location>
        <begin position="1"/>
        <end position="22"/>
    </location>
</feature>
<dbReference type="SMART" id="SM00642">
    <property type="entry name" value="Aamy"/>
    <property type="match status" value="1"/>
</dbReference>
<accession>A0ABU2JDG8</accession>
<name>A0ABU2JDG8_9ACTN</name>
<evidence type="ECO:0000313" key="5">
    <source>
        <dbReference type="Proteomes" id="UP001183176"/>
    </source>
</evidence>
<evidence type="ECO:0000256" key="1">
    <source>
        <dbReference type="ARBA" id="ARBA00008061"/>
    </source>
</evidence>
<dbReference type="InterPro" id="IPR045857">
    <property type="entry name" value="O16G_dom_2"/>
</dbReference>
<keyword evidence="5" id="KW-1185">Reference proteome</keyword>
<evidence type="ECO:0000313" key="4">
    <source>
        <dbReference type="EMBL" id="MDT0262972.1"/>
    </source>
</evidence>
<evidence type="ECO:0000259" key="3">
    <source>
        <dbReference type="SMART" id="SM00642"/>
    </source>
</evidence>
<dbReference type="Gene3D" id="3.20.20.80">
    <property type="entry name" value="Glycosidases"/>
    <property type="match status" value="2"/>
</dbReference>